<dbReference type="AlphaFoldDB" id="A0A559MBT4"/>
<organism evidence="2 3">
    <name type="scientific">Lachnellula willkommii</name>
    <dbReference type="NCBI Taxonomy" id="215461"/>
    <lineage>
        <taxon>Eukaryota</taxon>
        <taxon>Fungi</taxon>
        <taxon>Dikarya</taxon>
        <taxon>Ascomycota</taxon>
        <taxon>Pezizomycotina</taxon>
        <taxon>Leotiomycetes</taxon>
        <taxon>Helotiales</taxon>
        <taxon>Lachnaceae</taxon>
        <taxon>Lachnellula</taxon>
    </lineage>
</organism>
<accession>A0A559MBT4</accession>
<proteinExistence type="predicted"/>
<evidence type="ECO:0000313" key="2">
    <source>
        <dbReference type="EMBL" id="TVY90439.1"/>
    </source>
</evidence>
<evidence type="ECO:0000256" key="1">
    <source>
        <dbReference type="SAM" id="MobiDB-lite"/>
    </source>
</evidence>
<dbReference type="Proteomes" id="UP000315522">
    <property type="component" value="Unassembled WGS sequence"/>
</dbReference>
<dbReference type="Pfam" id="PF11951">
    <property type="entry name" value="Fungal_trans_2"/>
    <property type="match status" value="1"/>
</dbReference>
<gene>
    <name evidence="2" type="ORF">LAWI1_G002967</name>
</gene>
<keyword evidence="3" id="KW-1185">Reference proteome</keyword>
<feature type="region of interest" description="Disordered" evidence="1">
    <location>
        <begin position="70"/>
        <end position="129"/>
    </location>
</feature>
<dbReference type="PANTHER" id="PTHR38111:SF6">
    <property type="entry name" value="FINGER DOMAIN PROTEIN, PUTATIVE (AFU_ORTHOLOGUE AFUA_8G01940)-RELATED"/>
    <property type="match status" value="1"/>
</dbReference>
<dbReference type="InterPro" id="IPR021858">
    <property type="entry name" value="Fun_TF"/>
</dbReference>
<protein>
    <submittedName>
        <fullName evidence="2">Uncharacterized protein</fullName>
    </submittedName>
</protein>
<reference evidence="2 3" key="1">
    <citation type="submission" date="2018-05" db="EMBL/GenBank/DDBJ databases">
        <title>Genome sequencing and assembly of the regulated plant pathogen Lachnellula willkommii and related sister species for the development of diagnostic species identification markers.</title>
        <authorList>
            <person name="Giroux E."/>
            <person name="Bilodeau G."/>
        </authorList>
    </citation>
    <scope>NUCLEOTIDE SEQUENCE [LARGE SCALE GENOMIC DNA]</scope>
    <source>
        <strain evidence="2 3">CBS 172.35</strain>
    </source>
</reference>
<dbReference type="EMBL" id="QGML01000862">
    <property type="protein sequence ID" value="TVY90439.1"/>
    <property type="molecule type" value="Genomic_DNA"/>
</dbReference>
<evidence type="ECO:0000313" key="3">
    <source>
        <dbReference type="Proteomes" id="UP000315522"/>
    </source>
</evidence>
<comment type="caution">
    <text evidence="2">The sequence shown here is derived from an EMBL/GenBank/DDBJ whole genome shotgun (WGS) entry which is preliminary data.</text>
</comment>
<feature type="compositionally biased region" description="Low complexity" evidence="1">
    <location>
        <begin position="77"/>
        <end position="94"/>
    </location>
</feature>
<dbReference type="PANTHER" id="PTHR38111">
    <property type="entry name" value="ZN(2)-C6 FUNGAL-TYPE DOMAIN-CONTAINING PROTEIN-RELATED"/>
    <property type="match status" value="1"/>
</dbReference>
<sequence>MAENQPNMEFQFVNSTIHAPTVPRDLAIRALIRKQAMKKASAERRRDGNYGKHNLRQFPVFIVDQENNNGQTPVQVKEPSSSPDKSASSSSASEKLIGPHTGGKHVEEKHKAVRSNGNKADENGNGNGVDRQRWLAQTLTNNFPGSLSAKGYELTSMKSDFDILDLSTLATLHIGRAARAALSQNPYHLIYQLRSRKQWSYLSYLPSLYGHVRCLSDAADCVIARARQIVSPHEKWEAAVITFYVKALDSLQKALDNPKQRYKPEVLCATEILALYELLDPSGETAWIRHAAGAAKLIQLRGPKNYNTEFEKALFMAHTGPIMTECLLNSERCFLEQKPWQKVFRSLIVDNGFQISDQSETTVSLIMLKAFIPGFFVDVTSIICSSRSADSDFVHTIASNLREQRAKLLKWNTRYAKVLQQYPDMRPGSTEYDSHCKVYATYLSCIMISSRLLAAISGYERAELEATTQGFADEMIEMDLRVKSSSEQTCLFMAQTRGVAGSIKLTAADWRDGYVEEDDCGASSRGLLEKWKLEHWCKSLARKMA</sequence>
<name>A0A559MBT4_9HELO</name>
<dbReference type="InterPro" id="IPR053178">
    <property type="entry name" value="Osmoadaptation_assoc"/>
</dbReference>